<evidence type="ECO:0000313" key="2">
    <source>
        <dbReference type="EMBL" id="KAK4003809.1"/>
    </source>
</evidence>
<evidence type="ECO:0000256" key="1">
    <source>
        <dbReference type="SAM" id="MobiDB-lite"/>
    </source>
</evidence>
<proteinExistence type="predicted"/>
<dbReference type="EMBL" id="JAOYFB010000001">
    <property type="protein sequence ID" value="KAK4003809.1"/>
    <property type="molecule type" value="Genomic_DNA"/>
</dbReference>
<sequence>MNDANQDSSPDKDDKYPADGDVSSVSSCESVPTVINSSLRSRDCQMKSKYLSAFNYSRENIRKHLRKIHTKDDLEKFNVLCCELDNDKPQTPIPEQLGKLSTQRKLSFSRYQKIITQKMLDDYILEYLCEAVLPVYHTERYDFRKFVCSYDYALD</sequence>
<keyword evidence="3" id="KW-1185">Reference proteome</keyword>
<feature type="region of interest" description="Disordered" evidence="1">
    <location>
        <begin position="1"/>
        <end position="27"/>
    </location>
</feature>
<feature type="compositionally biased region" description="Basic and acidic residues" evidence="1">
    <location>
        <begin position="9"/>
        <end position="18"/>
    </location>
</feature>
<protein>
    <submittedName>
        <fullName evidence="2">Uncharacterized protein</fullName>
    </submittedName>
</protein>
<comment type="caution">
    <text evidence="2">The sequence shown here is derived from an EMBL/GenBank/DDBJ whole genome shotgun (WGS) entry which is preliminary data.</text>
</comment>
<organism evidence="2 3">
    <name type="scientific">Daphnia magna</name>
    <dbReference type="NCBI Taxonomy" id="35525"/>
    <lineage>
        <taxon>Eukaryota</taxon>
        <taxon>Metazoa</taxon>
        <taxon>Ecdysozoa</taxon>
        <taxon>Arthropoda</taxon>
        <taxon>Crustacea</taxon>
        <taxon>Branchiopoda</taxon>
        <taxon>Diplostraca</taxon>
        <taxon>Cladocera</taxon>
        <taxon>Anomopoda</taxon>
        <taxon>Daphniidae</taxon>
        <taxon>Daphnia</taxon>
    </lineage>
</organism>
<reference evidence="2 3" key="1">
    <citation type="journal article" date="2023" name="Nucleic Acids Res.">
        <title>The hologenome of Daphnia magna reveals possible DNA methylation and microbiome-mediated evolution of the host genome.</title>
        <authorList>
            <person name="Chaturvedi A."/>
            <person name="Li X."/>
            <person name="Dhandapani V."/>
            <person name="Marshall H."/>
            <person name="Kissane S."/>
            <person name="Cuenca-Cambronero M."/>
            <person name="Asole G."/>
            <person name="Calvet F."/>
            <person name="Ruiz-Romero M."/>
            <person name="Marangio P."/>
            <person name="Guigo R."/>
            <person name="Rago D."/>
            <person name="Mirbahai L."/>
            <person name="Eastwood N."/>
            <person name="Colbourne J.K."/>
            <person name="Zhou J."/>
            <person name="Mallon E."/>
            <person name="Orsini L."/>
        </authorList>
    </citation>
    <scope>NUCLEOTIDE SEQUENCE [LARGE SCALE GENOMIC DNA]</scope>
    <source>
        <strain evidence="2">LRV0_1</strain>
    </source>
</reference>
<evidence type="ECO:0000313" key="3">
    <source>
        <dbReference type="Proteomes" id="UP001234178"/>
    </source>
</evidence>
<gene>
    <name evidence="2" type="ORF">OUZ56_005561</name>
</gene>
<name>A0ABQ9YT42_9CRUS</name>
<dbReference type="Proteomes" id="UP001234178">
    <property type="component" value="Unassembled WGS sequence"/>
</dbReference>
<accession>A0ABQ9YT42</accession>